<dbReference type="STRING" id="551996.SAMN05192573_10260"/>
<name>A0A1G7QZT9_9SPHI</name>
<organism evidence="2 3">
    <name type="scientific">Mucilaginibacter gossypii</name>
    <dbReference type="NCBI Taxonomy" id="551996"/>
    <lineage>
        <taxon>Bacteria</taxon>
        <taxon>Pseudomonadati</taxon>
        <taxon>Bacteroidota</taxon>
        <taxon>Sphingobacteriia</taxon>
        <taxon>Sphingobacteriales</taxon>
        <taxon>Sphingobacteriaceae</taxon>
        <taxon>Mucilaginibacter</taxon>
    </lineage>
</organism>
<sequence>MVSVKCTIVVFCTIKNILFGQMVAVVAIISILIVYITFNLLSICWIKMGFSVNFGTCTNHKLSNIARILSF</sequence>
<evidence type="ECO:0000313" key="3">
    <source>
        <dbReference type="Proteomes" id="UP000199705"/>
    </source>
</evidence>
<keyword evidence="1" id="KW-1133">Transmembrane helix</keyword>
<proteinExistence type="predicted"/>
<evidence type="ECO:0000256" key="1">
    <source>
        <dbReference type="SAM" id="Phobius"/>
    </source>
</evidence>
<dbReference type="EMBL" id="FNCG01000002">
    <property type="protein sequence ID" value="SDG03200.1"/>
    <property type="molecule type" value="Genomic_DNA"/>
</dbReference>
<keyword evidence="1" id="KW-0472">Membrane</keyword>
<feature type="transmembrane region" description="Helical" evidence="1">
    <location>
        <begin position="17"/>
        <end position="38"/>
    </location>
</feature>
<evidence type="ECO:0000313" key="2">
    <source>
        <dbReference type="EMBL" id="SDG03200.1"/>
    </source>
</evidence>
<keyword evidence="1" id="KW-0812">Transmembrane</keyword>
<protein>
    <submittedName>
        <fullName evidence="2">Uncharacterized protein</fullName>
    </submittedName>
</protein>
<keyword evidence="3" id="KW-1185">Reference proteome</keyword>
<gene>
    <name evidence="2" type="ORF">SAMN05192573_10260</name>
</gene>
<dbReference type="Proteomes" id="UP000199705">
    <property type="component" value="Unassembled WGS sequence"/>
</dbReference>
<dbReference type="AlphaFoldDB" id="A0A1G7QZT9"/>
<accession>A0A1G7QZT9</accession>
<reference evidence="3" key="1">
    <citation type="submission" date="2016-10" db="EMBL/GenBank/DDBJ databases">
        <authorList>
            <person name="Varghese N."/>
            <person name="Submissions S."/>
        </authorList>
    </citation>
    <scope>NUCLEOTIDE SEQUENCE [LARGE SCALE GENOMIC DNA]</scope>
    <source>
        <strain evidence="3">Gh-67</strain>
    </source>
</reference>